<dbReference type="AlphaFoldDB" id="M0ILM9"/>
<accession>M0ILM9</accession>
<keyword evidence="3" id="KW-1185">Reference proteome</keyword>
<evidence type="ECO:0000313" key="2">
    <source>
        <dbReference type="EMBL" id="ELZ96763.1"/>
    </source>
</evidence>
<protein>
    <submittedName>
        <fullName evidence="2">Uncharacterized protein</fullName>
    </submittedName>
</protein>
<evidence type="ECO:0000256" key="1">
    <source>
        <dbReference type="SAM" id="Phobius"/>
    </source>
</evidence>
<keyword evidence="1" id="KW-1133">Transmembrane helix</keyword>
<evidence type="ECO:0000313" key="3">
    <source>
        <dbReference type="Proteomes" id="UP000011550"/>
    </source>
</evidence>
<feature type="transmembrane region" description="Helical" evidence="1">
    <location>
        <begin position="9"/>
        <end position="28"/>
    </location>
</feature>
<proteinExistence type="predicted"/>
<dbReference type="OrthoDB" id="339605at2157"/>
<reference evidence="2 3" key="1">
    <citation type="journal article" date="2014" name="PLoS Genet.">
        <title>Phylogenetically driven sequencing of extremely halophilic archaea reveals strategies for static and dynamic osmo-response.</title>
        <authorList>
            <person name="Becker E.A."/>
            <person name="Seitzer P.M."/>
            <person name="Tritt A."/>
            <person name="Larsen D."/>
            <person name="Krusor M."/>
            <person name="Yao A.I."/>
            <person name="Wu D."/>
            <person name="Madern D."/>
            <person name="Eisen J.A."/>
            <person name="Darling A.E."/>
            <person name="Facciotti M.T."/>
        </authorList>
    </citation>
    <scope>NUCLEOTIDE SEQUENCE [LARGE SCALE GENOMIC DNA]</scope>
    <source>
        <strain evidence="2 3">ATCC BAA-1512</strain>
    </source>
</reference>
<dbReference type="STRING" id="662479.C440_03278"/>
<sequence length="62" mass="6246">MGLLSSRKAMVGLVLMIIGTVGMMPGSLPGSEPSLTYALIPGALALTLGTWMVGTSEGGRPV</sequence>
<comment type="caution">
    <text evidence="2">The sequence shown here is derived from an EMBL/GenBank/DDBJ whole genome shotgun (WGS) entry which is preliminary data.</text>
</comment>
<organism evidence="2 3">
    <name type="scientific">Haloferax mucosum ATCC BAA-1512</name>
    <dbReference type="NCBI Taxonomy" id="662479"/>
    <lineage>
        <taxon>Archaea</taxon>
        <taxon>Methanobacteriati</taxon>
        <taxon>Methanobacteriota</taxon>
        <taxon>Stenosarchaea group</taxon>
        <taxon>Halobacteria</taxon>
        <taxon>Halobacteriales</taxon>
        <taxon>Haloferacaceae</taxon>
        <taxon>Haloferax</taxon>
    </lineage>
</organism>
<dbReference type="Pfam" id="PF26546">
    <property type="entry name" value="DUF8178"/>
    <property type="match status" value="1"/>
</dbReference>
<dbReference type="InterPro" id="IPR058491">
    <property type="entry name" value="DUF8178"/>
</dbReference>
<dbReference type="RefSeq" id="WP_008318216.1">
    <property type="nucleotide sequence ID" value="NZ_AOLN01000006.1"/>
</dbReference>
<keyword evidence="1" id="KW-0812">Transmembrane</keyword>
<dbReference type="EMBL" id="AOLN01000006">
    <property type="protein sequence ID" value="ELZ96763.1"/>
    <property type="molecule type" value="Genomic_DNA"/>
</dbReference>
<keyword evidence="1" id="KW-0472">Membrane</keyword>
<dbReference type="PATRIC" id="fig|662479.7.peg.676"/>
<feature type="transmembrane region" description="Helical" evidence="1">
    <location>
        <begin position="34"/>
        <end position="54"/>
    </location>
</feature>
<gene>
    <name evidence="2" type="ORF">C440_03278</name>
</gene>
<name>M0ILM9_9EURY</name>
<dbReference type="Proteomes" id="UP000011550">
    <property type="component" value="Unassembled WGS sequence"/>
</dbReference>